<accession>A0ABN2G2C7</accession>
<dbReference type="SUPFAM" id="SSF102114">
    <property type="entry name" value="Radical SAM enzymes"/>
    <property type="match status" value="1"/>
</dbReference>
<dbReference type="InterPro" id="IPR050377">
    <property type="entry name" value="Radical_SAM_PqqE_MftC-like"/>
</dbReference>
<sequence length="353" mass="37431">MRLAEMMALRQVIGAGALVTVTERCPLSCAHCASAATLAGRQLDATALLRFLSTFTAKCRPEVLMLTGGEPLTRPRLVVEAARLVRSAGTRTAVLSGAFFAQGKGIPPSIREVARAVDHFSLSLDVFHEREVARENVFGALHDLLRSGVATSLHVVGTGPDDPYLAEVSEEVVARFGAAVPMLVSELRPIGRAAAWARRPALPDPTLVAPCAMAAWPVITTDGRVTACCNQAVVDGRTRPDHLSLGRIDTATWPAVLERAKNLPMLRMVRTVGPLHIASRTAEPPDDYCTTCHRLSDSPAATQWVAKADGPAGELLEAAAIRRGLAGGPAALLRRHGSGRYSHLVGSAEAADE</sequence>
<keyword evidence="2" id="KW-0479">Metal-binding</keyword>
<dbReference type="CDD" id="cd01335">
    <property type="entry name" value="Radical_SAM"/>
    <property type="match status" value="1"/>
</dbReference>
<protein>
    <recommendedName>
        <fullName evidence="5">Radical SAM core domain-containing protein</fullName>
    </recommendedName>
</protein>
<dbReference type="PANTHER" id="PTHR11228">
    <property type="entry name" value="RADICAL SAM DOMAIN PROTEIN"/>
    <property type="match status" value="1"/>
</dbReference>
<dbReference type="SFLD" id="SFLDS00029">
    <property type="entry name" value="Radical_SAM"/>
    <property type="match status" value="1"/>
</dbReference>
<keyword evidence="4" id="KW-0411">Iron-sulfur</keyword>
<evidence type="ECO:0000256" key="1">
    <source>
        <dbReference type="ARBA" id="ARBA00022691"/>
    </source>
</evidence>
<evidence type="ECO:0000313" key="7">
    <source>
        <dbReference type="Proteomes" id="UP001500618"/>
    </source>
</evidence>
<evidence type="ECO:0000259" key="5">
    <source>
        <dbReference type="Pfam" id="PF04055"/>
    </source>
</evidence>
<reference evidence="6 7" key="1">
    <citation type="journal article" date="2019" name="Int. J. Syst. Evol. Microbiol.">
        <title>The Global Catalogue of Microorganisms (GCM) 10K type strain sequencing project: providing services to taxonomists for standard genome sequencing and annotation.</title>
        <authorList>
            <consortium name="The Broad Institute Genomics Platform"/>
            <consortium name="The Broad Institute Genome Sequencing Center for Infectious Disease"/>
            <person name="Wu L."/>
            <person name="Ma J."/>
        </authorList>
    </citation>
    <scope>NUCLEOTIDE SEQUENCE [LARGE SCALE GENOMIC DNA]</scope>
    <source>
        <strain evidence="6 7">JCM 14718</strain>
    </source>
</reference>
<proteinExistence type="predicted"/>
<dbReference type="Proteomes" id="UP001500618">
    <property type="component" value="Unassembled WGS sequence"/>
</dbReference>
<dbReference type="Gene3D" id="3.20.20.70">
    <property type="entry name" value="Aldolase class I"/>
    <property type="match status" value="1"/>
</dbReference>
<evidence type="ECO:0000313" key="6">
    <source>
        <dbReference type="EMBL" id="GAA1664156.1"/>
    </source>
</evidence>
<organism evidence="6 7">
    <name type="scientific">Fodinicola feengrottensis</name>
    <dbReference type="NCBI Taxonomy" id="435914"/>
    <lineage>
        <taxon>Bacteria</taxon>
        <taxon>Bacillati</taxon>
        <taxon>Actinomycetota</taxon>
        <taxon>Actinomycetes</taxon>
        <taxon>Mycobacteriales</taxon>
        <taxon>Fodinicola</taxon>
    </lineage>
</organism>
<name>A0ABN2G2C7_9ACTN</name>
<dbReference type="InterPro" id="IPR007197">
    <property type="entry name" value="rSAM"/>
</dbReference>
<gene>
    <name evidence="6" type="ORF">GCM10009765_12140</name>
</gene>
<dbReference type="EMBL" id="BAAANY010000004">
    <property type="protein sequence ID" value="GAA1664156.1"/>
    <property type="molecule type" value="Genomic_DNA"/>
</dbReference>
<evidence type="ECO:0000256" key="2">
    <source>
        <dbReference type="ARBA" id="ARBA00022723"/>
    </source>
</evidence>
<keyword evidence="1" id="KW-0949">S-adenosyl-L-methionine</keyword>
<keyword evidence="3" id="KW-0408">Iron</keyword>
<comment type="caution">
    <text evidence="6">The sequence shown here is derived from an EMBL/GenBank/DDBJ whole genome shotgun (WGS) entry which is preliminary data.</text>
</comment>
<dbReference type="Pfam" id="PF04055">
    <property type="entry name" value="Radical_SAM"/>
    <property type="match status" value="1"/>
</dbReference>
<dbReference type="InterPro" id="IPR058240">
    <property type="entry name" value="rSAM_sf"/>
</dbReference>
<keyword evidence="7" id="KW-1185">Reference proteome</keyword>
<dbReference type="InterPro" id="IPR013785">
    <property type="entry name" value="Aldolase_TIM"/>
</dbReference>
<dbReference type="PANTHER" id="PTHR11228:SF7">
    <property type="entry name" value="PQQA PEPTIDE CYCLASE"/>
    <property type="match status" value="1"/>
</dbReference>
<evidence type="ECO:0000256" key="4">
    <source>
        <dbReference type="ARBA" id="ARBA00023014"/>
    </source>
</evidence>
<feature type="domain" description="Radical SAM core" evidence="5">
    <location>
        <begin position="20"/>
        <end position="167"/>
    </location>
</feature>
<dbReference type="RefSeq" id="WP_344307900.1">
    <property type="nucleotide sequence ID" value="NZ_BAAANY010000004.1"/>
</dbReference>
<evidence type="ECO:0000256" key="3">
    <source>
        <dbReference type="ARBA" id="ARBA00023004"/>
    </source>
</evidence>